<reference evidence="2 3" key="1">
    <citation type="journal article" date="2019" name="PLoS Biol.">
        <title>Sex chromosomes control vertical transmission of feminizing Wolbachia symbionts in an isopod.</title>
        <authorList>
            <person name="Becking T."/>
            <person name="Chebbi M.A."/>
            <person name="Giraud I."/>
            <person name="Moumen B."/>
            <person name="Laverre T."/>
            <person name="Caubet Y."/>
            <person name="Peccoud J."/>
            <person name="Gilbert C."/>
            <person name="Cordaux R."/>
        </authorList>
    </citation>
    <scope>NUCLEOTIDE SEQUENCE [LARGE SCALE GENOMIC DNA]</scope>
    <source>
        <strain evidence="2">ANa2</strain>
        <tissue evidence="2">Whole body excluding digestive tract and cuticle</tissue>
    </source>
</reference>
<gene>
    <name evidence="2" type="ORF">Anas_01581</name>
</gene>
<dbReference type="GO" id="GO:0008028">
    <property type="term" value="F:monocarboxylic acid transmembrane transporter activity"/>
    <property type="evidence" value="ECO:0007669"/>
    <property type="project" value="TreeGrafter"/>
</dbReference>
<name>A0A5N5TE73_9CRUS</name>
<evidence type="ECO:0000256" key="1">
    <source>
        <dbReference type="SAM" id="Phobius"/>
    </source>
</evidence>
<proteinExistence type="predicted"/>
<keyword evidence="1" id="KW-0812">Transmembrane</keyword>
<comment type="caution">
    <text evidence="2">The sequence shown here is derived from an EMBL/GenBank/DDBJ whole genome shotgun (WGS) entry which is preliminary data.</text>
</comment>
<keyword evidence="1" id="KW-1133">Transmembrane helix</keyword>
<dbReference type="InterPro" id="IPR036259">
    <property type="entry name" value="MFS_trans_sf"/>
</dbReference>
<dbReference type="Gene3D" id="1.20.1250.20">
    <property type="entry name" value="MFS general substrate transporter like domains"/>
    <property type="match status" value="1"/>
</dbReference>
<feature type="transmembrane region" description="Helical" evidence="1">
    <location>
        <begin position="155"/>
        <end position="174"/>
    </location>
</feature>
<dbReference type="Proteomes" id="UP000326759">
    <property type="component" value="Unassembled WGS sequence"/>
</dbReference>
<feature type="transmembrane region" description="Helical" evidence="1">
    <location>
        <begin position="101"/>
        <end position="124"/>
    </location>
</feature>
<evidence type="ECO:0000313" key="2">
    <source>
        <dbReference type="EMBL" id="KAB7503230.1"/>
    </source>
</evidence>
<dbReference type="AlphaFoldDB" id="A0A5N5TE73"/>
<dbReference type="OrthoDB" id="5667at2759"/>
<protein>
    <submittedName>
        <fullName evidence="2">Monocarboxylate transporter 9</fullName>
    </submittedName>
</protein>
<keyword evidence="3" id="KW-1185">Reference proteome</keyword>
<dbReference type="SUPFAM" id="SSF103473">
    <property type="entry name" value="MFS general substrate transporter"/>
    <property type="match status" value="1"/>
</dbReference>
<keyword evidence="1" id="KW-0472">Membrane</keyword>
<evidence type="ECO:0000313" key="3">
    <source>
        <dbReference type="Proteomes" id="UP000326759"/>
    </source>
</evidence>
<dbReference type="PANTHER" id="PTHR11360">
    <property type="entry name" value="MONOCARBOXYLATE TRANSPORTER"/>
    <property type="match status" value="1"/>
</dbReference>
<sequence length="215" mass="24075">MMQQTAFVELESMNGNVSHHLAVMESCMPLDTIEEAREGSSLSGESDEHLDTICEELHVEIFEITDHVETHLASNMRTGLLASAGLYYVQMLKEFKQSRSYTAWMGSLMNAFFMLAGPLCSIVIRKTSCRTSIIIGSLLMTLGFMMSSMAKSLPFIFFSYGIVVAGGLLSHDIFFSPSSTFMAQPFIDLAHFFLSAQLSTLTYAEKYSKMEDRKY</sequence>
<accession>A0A5N5TE73</accession>
<dbReference type="EMBL" id="SEYY01005592">
    <property type="protein sequence ID" value="KAB7503230.1"/>
    <property type="molecule type" value="Genomic_DNA"/>
</dbReference>
<dbReference type="PANTHER" id="PTHR11360:SF284">
    <property type="entry name" value="EG:103B4.3 PROTEIN-RELATED"/>
    <property type="match status" value="1"/>
</dbReference>
<organism evidence="2 3">
    <name type="scientific">Armadillidium nasatum</name>
    <dbReference type="NCBI Taxonomy" id="96803"/>
    <lineage>
        <taxon>Eukaryota</taxon>
        <taxon>Metazoa</taxon>
        <taxon>Ecdysozoa</taxon>
        <taxon>Arthropoda</taxon>
        <taxon>Crustacea</taxon>
        <taxon>Multicrustacea</taxon>
        <taxon>Malacostraca</taxon>
        <taxon>Eumalacostraca</taxon>
        <taxon>Peracarida</taxon>
        <taxon>Isopoda</taxon>
        <taxon>Oniscidea</taxon>
        <taxon>Crinocheta</taxon>
        <taxon>Armadillidiidae</taxon>
        <taxon>Armadillidium</taxon>
    </lineage>
</organism>
<dbReference type="InterPro" id="IPR050327">
    <property type="entry name" value="Proton-linked_MCT"/>
</dbReference>